<sequence length="63" mass="6626">MRNFSPKQSGTSGTKVHEPAGLAEISTRSTGTSETNGCKGAERAENQPDHDTCHKGKGQKVKG</sequence>
<dbReference type="EMBL" id="JAHRHJ020000002">
    <property type="protein sequence ID" value="KAH9324909.1"/>
    <property type="molecule type" value="Genomic_DNA"/>
</dbReference>
<feature type="compositionally biased region" description="Basic and acidic residues" evidence="1">
    <location>
        <begin position="40"/>
        <end position="54"/>
    </location>
</feature>
<feature type="compositionally biased region" description="Polar residues" evidence="1">
    <location>
        <begin position="26"/>
        <end position="36"/>
    </location>
</feature>
<dbReference type="AlphaFoldDB" id="A0AA38GJ92"/>
<feature type="non-terminal residue" evidence="2">
    <location>
        <position position="63"/>
    </location>
</feature>
<keyword evidence="3" id="KW-1185">Reference proteome</keyword>
<name>A0AA38GJ92_TAXCH</name>
<gene>
    <name evidence="2" type="ORF">KI387_005087</name>
</gene>
<evidence type="ECO:0000313" key="2">
    <source>
        <dbReference type="EMBL" id="KAH9324909.1"/>
    </source>
</evidence>
<reference evidence="2 3" key="1">
    <citation type="journal article" date="2021" name="Nat. Plants">
        <title>The Taxus genome provides insights into paclitaxel biosynthesis.</title>
        <authorList>
            <person name="Xiong X."/>
            <person name="Gou J."/>
            <person name="Liao Q."/>
            <person name="Li Y."/>
            <person name="Zhou Q."/>
            <person name="Bi G."/>
            <person name="Li C."/>
            <person name="Du R."/>
            <person name="Wang X."/>
            <person name="Sun T."/>
            <person name="Guo L."/>
            <person name="Liang H."/>
            <person name="Lu P."/>
            <person name="Wu Y."/>
            <person name="Zhang Z."/>
            <person name="Ro D.K."/>
            <person name="Shang Y."/>
            <person name="Huang S."/>
            <person name="Yan J."/>
        </authorList>
    </citation>
    <scope>NUCLEOTIDE SEQUENCE [LARGE SCALE GENOMIC DNA]</scope>
    <source>
        <strain evidence="2">Ta-2019</strain>
    </source>
</reference>
<protein>
    <submittedName>
        <fullName evidence="2">Uncharacterized protein</fullName>
    </submittedName>
</protein>
<proteinExistence type="predicted"/>
<organism evidence="2 3">
    <name type="scientific">Taxus chinensis</name>
    <name type="common">Chinese yew</name>
    <name type="synonym">Taxus wallichiana var. chinensis</name>
    <dbReference type="NCBI Taxonomy" id="29808"/>
    <lineage>
        <taxon>Eukaryota</taxon>
        <taxon>Viridiplantae</taxon>
        <taxon>Streptophyta</taxon>
        <taxon>Embryophyta</taxon>
        <taxon>Tracheophyta</taxon>
        <taxon>Spermatophyta</taxon>
        <taxon>Pinopsida</taxon>
        <taxon>Pinidae</taxon>
        <taxon>Conifers II</taxon>
        <taxon>Cupressales</taxon>
        <taxon>Taxaceae</taxon>
        <taxon>Taxus</taxon>
    </lineage>
</organism>
<evidence type="ECO:0000256" key="1">
    <source>
        <dbReference type="SAM" id="MobiDB-lite"/>
    </source>
</evidence>
<evidence type="ECO:0000313" key="3">
    <source>
        <dbReference type="Proteomes" id="UP000824469"/>
    </source>
</evidence>
<dbReference type="Proteomes" id="UP000824469">
    <property type="component" value="Unassembled WGS sequence"/>
</dbReference>
<feature type="compositionally biased region" description="Polar residues" evidence="1">
    <location>
        <begin position="1"/>
        <end position="14"/>
    </location>
</feature>
<comment type="caution">
    <text evidence="2">The sequence shown here is derived from an EMBL/GenBank/DDBJ whole genome shotgun (WGS) entry which is preliminary data.</text>
</comment>
<feature type="region of interest" description="Disordered" evidence="1">
    <location>
        <begin position="1"/>
        <end position="63"/>
    </location>
</feature>
<accession>A0AA38GJ92</accession>